<dbReference type="SUPFAM" id="SSF46785">
    <property type="entry name" value="Winged helix' DNA-binding domain"/>
    <property type="match status" value="1"/>
</dbReference>
<dbReference type="EMBL" id="CP013987">
    <property type="protein sequence ID" value="ALZ85363.1"/>
    <property type="molecule type" value="Genomic_DNA"/>
</dbReference>
<reference evidence="5 6" key="1">
    <citation type="submission" date="2016-01" db="EMBL/GenBank/DDBJ databases">
        <title>Annotation of Pseudomonas oryzihabitans USDA-ARS-USMARC-56511.</title>
        <authorList>
            <person name="Harhay G.P."/>
            <person name="Harhay D.M."/>
            <person name="Smith T.P.L."/>
            <person name="Bono J.L."/>
            <person name="Heaton M.P."/>
            <person name="Clawson M.L."/>
            <person name="Chitko-Mckown C.G."/>
            <person name="Capik S.F."/>
            <person name="DeDonder K.D."/>
            <person name="Apley M.D."/>
            <person name="Lubbers B.V."/>
            <person name="White B.J."/>
            <person name="Larson R.L."/>
        </authorList>
    </citation>
    <scope>NUCLEOTIDE SEQUENCE [LARGE SCALE GENOMIC DNA]</scope>
    <source>
        <strain evidence="5 6">USDA-ARS-USMARC-56511</strain>
    </source>
</reference>
<dbReference type="AlphaFoldDB" id="A0A0U4WRK7"/>
<name>A0A0U4WRK7_9PSED</name>
<dbReference type="SUPFAM" id="SSF54909">
    <property type="entry name" value="Dimeric alpha+beta barrel"/>
    <property type="match status" value="1"/>
</dbReference>
<dbReference type="InterPro" id="IPR019885">
    <property type="entry name" value="Tscrpt_reg_HTH_AsnC-type_CS"/>
</dbReference>
<keyword evidence="2" id="KW-0238">DNA-binding</keyword>
<dbReference type="OrthoDB" id="5476at2"/>
<keyword evidence="3" id="KW-0804">Transcription</keyword>
<proteinExistence type="predicted"/>
<dbReference type="PANTHER" id="PTHR30154:SF53">
    <property type="entry name" value="HTH-TYPE TRANSCRIPTIONAL REGULATOR LRPC"/>
    <property type="match status" value="1"/>
</dbReference>
<dbReference type="PRINTS" id="PR00033">
    <property type="entry name" value="HTHASNC"/>
</dbReference>
<dbReference type="Pfam" id="PF13404">
    <property type="entry name" value="HTH_AsnC-type"/>
    <property type="match status" value="1"/>
</dbReference>
<dbReference type="GO" id="GO:0006355">
    <property type="term" value="P:regulation of DNA-templated transcription"/>
    <property type="evidence" value="ECO:0007669"/>
    <property type="project" value="UniProtKB-ARBA"/>
</dbReference>
<dbReference type="Proteomes" id="UP000064137">
    <property type="component" value="Chromosome"/>
</dbReference>
<gene>
    <name evidence="5" type="ORF">APT59_14595</name>
</gene>
<dbReference type="Gene3D" id="1.10.10.10">
    <property type="entry name" value="Winged helix-like DNA-binding domain superfamily/Winged helix DNA-binding domain"/>
    <property type="match status" value="1"/>
</dbReference>
<evidence type="ECO:0000256" key="1">
    <source>
        <dbReference type="ARBA" id="ARBA00023015"/>
    </source>
</evidence>
<evidence type="ECO:0000313" key="6">
    <source>
        <dbReference type="Proteomes" id="UP000064137"/>
    </source>
</evidence>
<accession>A0A0U4WRK7</accession>
<dbReference type="InterPro" id="IPR011008">
    <property type="entry name" value="Dimeric_a/b-barrel"/>
</dbReference>
<protein>
    <submittedName>
        <fullName evidence="5">AsnC family transcriptional regulator</fullName>
    </submittedName>
</protein>
<dbReference type="InterPro" id="IPR011991">
    <property type="entry name" value="ArsR-like_HTH"/>
</dbReference>
<dbReference type="GO" id="GO:0043200">
    <property type="term" value="P:response to amino acid"/>
    <property type="evidence" value="ECO:0007669"/>
    <property type="project" value="TreeGrafter"/>
</dbReference>
<dbReference type="InterPro" id="IPR000485">
    <property type="entry name" value="AsnC-type_HTH_dom"/>
</dbReference>
<dbReference type="InterPro" id="IPR019887">
    <property type="entry name" value="Tscrpt_reg_AsnC/Lrp_C"/>
</dbReference>
<keyword evidence="1" id="KW-0805">Transcription regulation</keyword>
<feature type="domain" description="HTH asnC-type" evidence="4">
    <location>
        <begin position="1"/>
        <end position="62"/>
    </location>
</feature>
<dbReference type="GO" id="GO:0043565">
    <property type="term" value="F:sequence-specific DNA binding"/>
    <property type="evidence" value="ECO:0007669"/>
    <property type="project" value="InterPro"/>
</dbReference>
<dbReference type="InterPro" id="IPR036388">
    <property type="entry name" value="WH-like_DNA-bd_sf"/>
</dbReference>
<dbReference type="CDD" id="cd00090">
    <property type="entry name" value="HTH_ARSR"/>
    <property type="match status" value="1"/>
</dbReference>
<dbReference type="GO" id="GO:0005829">
    <property type="term" value="C:cytosol"/>
    <property type="evidence" value="ECO:0007669"/>
    <property type="project" value="TreeGrafter"/>
</dbReference>
<dbReference type="InterPro" id="IPR036390">
    <property type="entry name" value="WH_DNA-bd_sf"/>
</dbReference>
<dbReference type="PANTHER" id="PTHR30154">
    <property type="entry name" value="LEUCINE-RESPONSIVE REGULATORY PROTEIN"/>
    <property type="match status" value="1"/>
</dbReference>
<evidence type="ECO:0000259" key="4">
    <source>
        <dbReference type="PROSITE" id="PS50956"/>
    </source>
</evidence>
<evidence type="ECO:0000256" key="3">
    <source>
        <dbReference type="ARBA" id="ARBA00023163"/>
    </source>
</evidence>
<dbReference type="KEGG" id="por:APT59_14595"/>
<evidence type="ECO:0000313" key="5">
    <source>
        <dbReference type="EMBL" id="ALZ85363.1"/>
    </source>
</evidence>
<dbReference type="InterPro" id="IPR019888">
    <property type="entry name" value="Tscrpt_reg_AsnC-like"/>
</dbReference>
<organism evidence="5 6">
    <name type="scientific">Pseudomonas oryzihabitans</name>
    <dbReference type="NCBI Taxonomy" id="47885"/>
    <lineage>
        <taxon>Bacteria</taxon>
        <taxon>Pseudomonadati</taxon>
        <taxon>Pseudomonadota</taxon>
        <taxon>Gammaproteobacteria</taxon>
        <taxon>Pseudomonadales</taxon>
        <taxon>Pseudomonadaceae</taxon>
        <taxon>Pseudomonas</taxon>
    </lineage>
</organism>
<dbReference type="SMART" id="SM00344">
    <property type="entry name" value="HTH_ASNC"/>
    <property type="match status" value="1"/>
</dbReference>
<sequence>MDHIDRRLIDLLLVEGRASYAELGRRLGLSAPAIAERIAKLEDAGVITGYGARIDRRALGYGTECLISLRLHSTSQGPLLKKLEALPQLLACHRVTGEDCLMLRAAVRDMAELEALIDTLTTFGMSRTVVVLSTPFERPLPLIST</sequence>
<dbReference type="PROSITE" id="PS50956">
    <property type="entry name" value="HTH_ASNC_2"/>
    <property type="match status" value="1"/>
</dbReference>
<dbReference type="PROSITE" id="PS00519">
    <property type="entry name" value="HTH_ASNC_1"/>
    <property type="match status" value="1"/>
</dbReference>
<dbReference type="Gene3D" id="3.30.70.920">
    <property type="match status" value="1"/>
</dbReference>
<dbReference type="RefSeq" id="WP_059315526.1">
    <property type="nucleotide sequence ID" value="NZ_CP013987.1"/>
</dbReference>
<evidence type="ECO:0000256" key="2">
    <source>
        <dbReference type="ARBA" id="ARBA00023125"/>
    </source>
</evidence>
<dbReference type="Pfam" id="PF01037">
    <property type="entry name" value="AsnC_trans_reg"/>
    <property type="match status" value="1"/>
</dbReference>